<sequence>MPALPSGEVLPVVIGYQQRIFVGTLQRFCQVEMSSHSTAHDALEILQNQGYLDGSASGWMIFELCQDFGMERPIRSFEVLSGVTNSWVADKTTNVLMAKRTLLAPKLSRAAIPSSSPMFSGFVQWEYKRGKWQKRWLELREHSLWVSKRDSGKDQQMLCSLNNFDAYAVTRVSKAPKSFVFAVKSTDSLSFFESTTDYVHVFSCDEKDGLKWLESILLARSYVLHQERNILSSTAVTAPAVSNGAALSRSGTRKRPAQPLLSLGQSAMPDPQAPPPPPTFEPGSLLAKRGV</sequence>
<name>A0ACB8TYF8_9APHY</name>
<protein>
    <submittedName>
        <fullName evidence="1">Uncharacterized protein</fullName>
    </submittedName>
</protein>
<accession>A0ACB8TYF8</accession>
<proteinExistence type="predicted"/>
<dbReference type="Proteomes" id="UP001055072">
    <property type="component" value="Unassembled WGS sequence"/>
</dbReference>
<evidence type="ECO:0000313" key="2">
    <source>
        <dbReference type="Proteomes" id="UP001055072"/>
    </source>
</evidence>
<comment type="caution">
    <text evidence="1">The sequence shown here is derived from an EMBL/GenBank/DDBJ whole genome shotgun (WGS) entry which is preliminary data.</text>
</comment>
<keyword evidence="2" id="KW-1185">Reference proteome</keyword>
<organism evidence="1 2">
    <name type="scientific">Irpex rosettiformis</name>
    <dbReference type="NCBI Taxonomy" id="378272"/>
    <lineage>
        <taxon>Eukaryota</taxon>
        <taxon>Fungi</taxon>
        <taxon>Dikarya</taxon>
        <taxon>Basidiomycota</taxon>
        <taxon>Agaricomycotina</taxon>
        <taxon>Agaricomycetes</taxon>
        <taxon>Polyporales</taxon>
        <taxon>Irpicaceae</taxon>
        <taxon>Irpex</taxon>
    </lineage>
</organism>
<evidence type="ECO:0000313" key="1">
    <source>
        <dbReference type="EMBL" id="KAI0087030.1"/>
    </source>
</evidence>
<dbReference type="EMBL" id="MU274920">
    <property type="protein sequence ID" value="KAI0087030.1"/>
    <property type="molecule type" value="Genomic_DNA"/>
</dbReference>
<reference evidence="1" key="1">
    <citation type="journal article" date="2021" name="Environ. Microbiol.">
        <title>Gene family expansions and transcriptome signatures uncover fungal adaptations to wood decay.</title>
        <authorList>
            <person name="Hage H."/>
            <person name="Miyauchi S."/>
            <person name="Viragh M."/>
            <person name="Drula E."/>
            <person name="Min B."/>
            <person name="Chaduli D."/>
            <person name="Navarro D."/>
            <person name="Favel A."/>
            <person name="Norest M."/>
            <person name="Lesage-Meessen L."/>
            <person name="Balint B."/>
            <person name="Merenyi Z."/>
            <person name="de Eugenio L."/>
            <person name="Morin E."/>
            <person name="Martinez A.T."/>
            <person name="Baldrian P."/>
            <person name="Stursova M."/>
            <person name="Martinez M.J."/>
            <person name="Novotny C."/>
            <person name="Magnuson J.K."/>
            <person name="Spatafora J.W."/>
            <person name="Maurice S."/>
            <person name="Pangilinan J."/>
            <person name="Andreopoulos W."/>
            <person name="LaButti K."/>
            <person name="Hundley H."/>
            <person name="Na H."/>
            <person name="Kuo A."/>
            <person name="Barry K."/>
            <person name="Lipzen A."/>
            <person name="Henrissat B."/>
            <person name="Riley R."/>
            <person name="Ahrendt S."/>
            <person name="Nagy L.G."/>
            <person name="Grigoriev I.V."/>
            <person name="Martin F."/>
            <person name="Rosso M.N."/>
        </authorList>
    </citation>
    <scope>NUCLEOTIDE SEQUENCE</scope>
    <source>
        <strain evidence="1">CBS 384.51</strain>
    </source>
</reference>
<gene>
    <name evidence="1" type="ORF">BDY19DRAFT_893799</name>
</gene>